<dbReference type="Proteomes" id="UP000187209">
    <property type="component" value="Unassembled WGS sequence"/>
</dbReference>
<keyword evidence="9" id="KW-1185">Reference proteome</keyword>
<proteinExistence type="inferred from homology"/>
<comment type="subcellular location">
    <subcellularLocation>
        <location evidence="1">Membrane</location>
        <topology evidence="1">Multi-pass membrane protein</topology>
    </subcellularLocation>
</comment>
<dbReference type="PANTHER" id="PTHR43220:SF18">
    <property type="entry name" value="TRANSMEMBRANE PROTEIN 41B"/>
    <property type="match status" value="1"/>
</dbReference>
<comment type="similarity">
    <text evidence="5">Belongs to the TMEM41 family.</text>
</comment>
<dbReference type="PANTHER" id="PTHR43220">
    <property type="match status" value="1"/>
</dbReference>
<feature type="transmembrane region" description="Helical" evidence="6">
    <location>
        <begin position="79"/>
        <end position="102"/>
    </location>
</feature>
<keyword evidence="3 6" id="KW-1133">Transmembrane helix</keyword>
<name>A0A1R2BW57_9CILI</name>
<evidence type="ECO:0000313" key="8">
    <source>
        <dbReference type="EMBL" id="OMJ81004.1"/>
    </source>
</evidence>
<dbReference type="Pfam" id="PF09335">
    <property type="entry name" value="VTT_dom"/>
    <property type="match status" value="1"/>
</dbReference>
<dbReference type="AlphaFoldDB" id="A0A1R2BW57"/>
<feature type="transmembrane region" description="Helical" evidence="6">
    <location>
        <begin position="169"/>
        <end position="189"/>
    </location>
</feature>
<accession>A0A1R2BW57</accession>
<evidence type="ECO:0000256" key="2">
    <source>
        <dbReference type="ARBA" id="ARBA00022692"/>
    </source>
</evidence>
<evidence type="ECO:0000256" key="5">
    <source>
        <dbReference type="ARBA" id="ARBA00025797"/>
    </source>
</evidence>
<dbReference type="OrthoDB" id="3364966at2759"/>
<organism evidence="8 9">
    <name type="scientific">Stentor coeruleus</name>
    <dbReference type="NCBI Taxonomy" id="5963"/>
    <lineage>
        <taxon>Eukaryota</taxon>
        <taxon>Sar</taxon>
        <taxon>Alveolata</taxon>
        <taxon>Ciliophora</taxon>
        <taxon>Postciliodesmatophora</taxon>
        <taxon>Heterotrichea</taxon>
        <taxon>Heterotrichida</taxon>
        <taxon>Stentoridae</taxon>
        <taxon>Stentor</taxon>
    </lineage>
</organism>
<feature type="transmembrane region" description="Helical" evidence="6">
    <location>
        <begin position="20"/>
        <end position="39"/>
    </location>
</feature>
<keyword evidence="4 6" id="KW-0472">Membrane</keyword>
<feature type="transmembrane region" description="Helical" evidence="6">
    <location>
        <begin position="228"/>
        <end position="246"/>
    </location>
</feature>
<evidence type="ECO:0000256" key="4">
    <source>
        <dbReference type="ARBA" id="ARBA00023136"/>
    </source>
</evidence>
<sequence>MELNIKDLVQSTEKTLKRNAVILSCLFLLCFCTLIGLILSKPSVPNHDPDVFTSLPMSTDKLRKLAEAVEAYRDQSYGYTLGLFCFVYLYLQSFGIPGPIFLSQISGVIFGKWIGLFIVTMCATTGSALCYLLSNNLGKGIVVRLFPSMLIKTNRIIVDNKDNLLNYLLFLRVMPIVPNWIINLAAPIIGVPLHKFVVATFFGLIPPNFIYATGGITLKTINDQGADYYSLGVLIVIGVLVVVPALRKKEVKVKV</sequence>
<evidence type="ECO:0000256" key="6">
    <source>
        <dbReference type="SAM" id="Phobius"/>
    </source>
</evidence>
<evidence type="ECO:0000256" key="3">
    <source>
        <dbReference type="ARBA" id="ARBA00022989"/>
    </source>
</evidence>
<comment type="caution">
    <text evidence="8">The sequence shown here is derived from an EMBL/GenBank/DDBJ whole genome shotgun (WGS) entry which is preliminary data.</text>
</comment>
<reference evidence="8 9" key="1">
    <citation type="submission" date="2016-11" db="EMBL/GenBank/DDBJ databases">
        <title>The macronuclear genome of Stentor coeruleus: a giant cell with tiny introns.</title>
        <authorList>
            <person name="Slabodnick M."/>
            <person name="Ruby J.G."/>
            <person name="Reiff S.B."/>
            <person name="Swart E.C."/>
            <person name="Gosai S."/>
            <person name="Prabakaran S."/>
            <person name="Witkowska E."/>
            <person name="Larue G.E."/>
            <person name="Fisher S."/>
            <person name="Freeman R.M."/>
            <person name="Gunawardena J."/>
            <person name="Chu W."/>
            <person name="Stover N.A."/>
            <person name="Gregory B.D."/>
            <person name="Nowacki M."/>
            <person name="Derisi J."/>
            <person name="Roy S.W."/>
            <person name="Marshall W.F."/>
            <person name="Sood P."/>
        </authorList>
    </citation>
    <scope>NUCLEOTIDE SEQUENCE [LARGE SCALE GENOMIC DNA]</scope>
    <source>
        <strain evidence="8">WM001</strain>
    </source>
</reference>
<feature type="transmembrane region" description="Helical" evidence="6">
    <location>
        <begin position="114"/>
        <end position="134"/>
    </location>
</feature>
<evidence type="ECO:0000313" key="9">
    <source>
        <dbReference type="Proteomes" id="UP000187209"/>
    </source>
</evidence>
<feature type="domain" description="VTT" evidence="7">
    <location>
        <begin position="97"/>
        <end position="215"/>
    </location>
</feature>
<keyword evidence="2 6" id="KW-0812">Transmembrane</keyword>
<protein>
    <recommendedName>
        <fullName evidence="7">VTT domain-containing protein</fullName>
    </recommendedName>
</protein>
<dbReference type="GO" id="GO:0016020">
    <property type="term" value="C:membrane"/>
    <property type="evidence" value="ECO:0007669"/>
    <property type="project" value="UniProtKB-SubCell"/>
</dbReference>
<feature type="transmembrane region" description="Helical" evidence="6">
    <location>
        <begin position="196"/>
        <end position="216"/>
    </location>
</feature>
<dbReference type="InterPro" id="IPR045014">
    <property type="entry name" value="TM41A/B"/>
</dbReference>
<evidence type="ECO:0000259" key="7">
    <source>
        <dbReference type="Pfam" id="PF09335"/>
    </source>
</evidence>
<dbReference type="InterPro" id="IPR032816">
    <property type="entry name" value="VTT_dom"/>
</dbReference>
<evidence type="ECO:0000256" key="1">
    <source>
        <dbReference type="ARBA" id="ARBA00004141"/>
    </source>
</evidence>
<dbReference type="EMBL" id="MPUH01000398">
    <property type="protein sequence ID" value="OMJ81004.1"/>
    <property type="molecule type" value="Genomic_DNA"/>
</dbReference>
<gene>
    <name evidence="8" type="ORF">SteCoe_18617</name>
</gene>